<evidence type="ECO:0000256" key="11">
    <source>
        <dbReference type="HAMAP-Rule" id="MF_00276"/>
    </source>
</evidence>
<keyword evidence="7 11" id="KW-0630">Potassium</keyword>
<comment type="caution">
    <text evidence="12">The sequence shown here is derived from an EMBL/GenBank/DDBJ whole genome shotgun (WGS) entry which is preliminary data.</text>
</comment>
<comment type="similarity">
    <text evidence="11">Belongs to the KdpC family.</text>
</comment>
<comment type="function">
    <text evidence="11">Part of the high-affinity ATP-driven potassium transport (or Kdp) system, which catalyzes the hydrolysis of ATP coupled with the electrogenic transport of potassium into the cytoplasm. This subunit acts as a catalytic chaperone that increases the ATP-binding affinity of the ATP-hydrolyzing subunit KdpB by the formation of a transient KdpB/KdpC/ATP ternary complex.</text>
</comment>
<keyword evidence="5 11" id="KW-0547">Nucleotide-binding</keyword>
<protein>
    <recommendedName>
        <fullName evidence="11">Potassium-transporting ATPase KdpC subunit</fullName>
    </recommendedName>
    <alternativeName>
        <fullName evidence="11">ATP phosphohydrolase [potassium-transporting] C chain</fullName>
    </alternativeName>
    <alternativeName>
        <fullName evidence="11">Potassium-binding and translocating subunit C</fullName>
    </alternativeName>
    <alternativeName>
        <fullName evidence="11">Potassium-translocating ATPase C chain</fullName>
    </alternativeName>
</protein>
<sequence length="194" mass="20108">MKTLLRPMLSLFVVLSVITGLVYPLVVTGIGRAAFSREAAGSLIYKDGKAVGSSLIGQNFDEPKYFWGRLSATALMPNNGVSSGGSNFGPLNPALADAVKARIAALRAADPSATLPVPGDLVTASASGLDPAISPAAAEYQVVRVAKARGLDPDAVRALVARYTQGRQWGIFGEPRVNVLPLNLALDALAHGSV</sequence>
<keyword evidence="9 11" id="KW-0406">Ion transport</keyword>
<dbReference type="PANTHER" id="PTHR30042">
    <property type="entry name" value="POTASSIUM-TRANSPORTING ATPASE C CHAIN"/>
    <property type="match status" value="1"/>
</dbReference>
<dbReference type="NCBIfam" id="NF001454">
    <property type="entry name" value="PRK00315.1"/>
    <property type="match status" value="1"/>
</dbReference>
<organism evidence="12 13">
    <name type="scientific">Pandoraea soli</name>
    <dbReference type="NCBI Taxonomy" id="2508293"/>
    <lineage>
        <taxon>Bacteria</taxon>
        <taxon>Pseudomonadati</taxon>
        <taxon>Pseudomonadota</taxon>
        <taxon>Betaproteobacteria</taxon>
        <taxon>Burkholderiales</taxon>
        <taxon>Burkholderiaceae</taxon>
        <taxon>Pandoraea</taxon>
    </lineage>
</organism>
<evidence type="ECO:0000256" key="8">
    <source>
        <dbReference type="ARBA" id="ARBA00022989"/>
    </source>
</evidence>
<dbReference type="PANTHER" id="PTHR30042:SF2">
    <property type="entry name" value="POTASSIUM-TRANSPORTING ATPASE KDPC SUBUNIT"/>
    <property type="match status" value="1"/>
</dbReference>
<keyword evidence="13" id="KW-1185">Reference proteome</keyword>
<comment type="subunit">
    <text evidence="11">The system is composed of three essential subunits: KdpA, KdpB and KdpC.</text>
</comment>
<name>A0ABY6VP63_9BURK</name>
<dbReference type="Pfam" id="PF02669">
    <property type="entry name" value="KdpC"/>
    <property type="match status" value="1"/>
</dbReference>
<dbReference type="PIRSF" id="PIRSF001296">
    <property type="entry name" value="K_ATPase_KdpC"/>
    <property type="match status" value="1"/>
</dbReference>
<reference evidence="12 13" key="1">
    <citation type="submission" date="2019-08" db="EMBL/GenBank/DDBJ databases">
        <authorList>
            <person name="Peeters C."/>
        </authorList>
    </citation>
    <scope>NUCLEOTIDE SEQUENCE [LARGE SCALE GENOMIC DNA]</scope>
    <source>
        <strain evidence="12 13">LMG 31014</strain>
    </source>
</reference>
<evidence type="ECO:0000256" key="4">
    <source>
        <dbReference type="ARBA" id="ARBA00022692"/>
    </source>
</evidence>
<dbReference type="RefSeq" id="WP_150550231.1">
    <property type="nucleotide sequence ID" value="NZ_CABPSG010000001.1"/>
</dbReference>
<evidence type="ECO:0000256" key="1">
    <source>
        <dbReference type="ARBA" id="ARBA00022448"/>
    </source>
</evidence>
<evidence type="ECO:0000313" key="12">
    <source>
        <dbReference type="EMBL" id="VVD71202.1"/>
    </source>
</evidence>
<evidence type="ECO:0000256" key="6">
    <source>
        <dbReference type="ARBA" id="ARBA00022840"/>
    </source>
</evidence>
<evidence type="ECO:0000256" key="2">
    <source>
        <dbReference type="ARBA" id="ARBA00022475"/>
    </source>
</evidence>
<evidence type="ECO:0000256" key="9">
    <source>
        <dbReference type="ARBA" id="ARBA00023065"/>
    </source>
</evidence>
<keyword evidence="2 11" id="KW-1003">Cell membrane</keyword>
<dbReference type="HAMAP" id="MF_00276">
    <property type="entry name" value="KdpC"/>
    <property type="match status" value="1"/>
</dbReference>
<dbReference type="NCBIfam" id="TIGR00681">
    <property type="entry name" value="kdpC"/>
    <property type="match status" value="1"/>
</dbReference>
<dbReference type="InterPro" id="IPR003820">
    <property type="entry name" value="KdpC"/>
</dbReference>
<keyword evidence="1 11" id="KW-0813">Transport</keyword>
<dbReference type="EMBL" id="CABPSG010000001">
    <property type="protein sequence ID" value="VVD71202.1"/>
    <property type="molecule type" value="Genomic_DNA"/>
</dbReference>
<dbReference type="Proteomes" id="UP000405357">
    <property type="component" value="Unassembled WGS sequence"/>
</dbReference>
<keyword evidence="6 11" id="KW-0067">ATP-binding</keyword>
<keyword evidence="3 11" id="KW-0633">Potassium transport</keyword>
<comment type="subcellular location">
    <subcellularLocation>
        <location evidence="11">Cell membrane</location>
        <topology evidence="11">Single-pass membrane protein</topology>
    </subcellularLocation>
</comment>
<accession>A0ABY6VP63</accession>
<evidence type="ECO:0000256" key="10">
    <source>
        <dbReference type="ARBA" id="ARBA00023136"/>
    </source>
</evidence>
<keyword evidence="12" id="KW-0378">Hydrolase</keyword>
<gene>
    <name evidence="11" type="primary">kdpC</name>
    <name evidence="12" type="ORF">PSO31014_00614</name>
</gene>
<dbReference type="GO" id="GO:0016787">
    <property type="term" value="F:hydrolase activity"/>
    <property type="evidence" value="ECO:0007669"/>
    <property type="project" value="UniProtKB-KW"/>
</dbReference>
<evidence type="ECO:0000256" key="5">
    <source>
        <dbReference type="ARBA" id="ARBA00022741"/>
    </source>
</evidence>
<keyword evidence="8 11" id="KW-1133">Transmembrane helix</keyword>
<keyword evidence="10 11" id="KW-0472">Membrane</keyword>
<keyword evidence="4 11" id="KW-0812">Transmembrane</keyword>
<evidence type="ECO:0000256" key="3">
    <source>
        <dbReference type="ARBA" id="ARBA00022538"/>
    </source>
</evidence>
<proteinExistence type="inferred from homology"/>
<evidence type="ECO:0000313" key="13">
    <source>
        <dbReference type="Proteomes" id="UP000405357"/>
    </source>
</evidence>
<evidence type="ECO:0000256" key="7">
    <source>
        <dbReference type="ARBA" id="ARBA00022958"/>
    </source>
</evidence>